<dbReference type="AlphaFoldDB" id="A0A8N1S519"/>
<sequence>NPLTETQRIFNYRHSRARRVIENAFGILSTRWRVLRISLAQLPESIENIVYAREWRRDAAAPNIQNLHRIGANHAAVAAVNLRNTLADYLTNHEEGPWQRMVVFRGYNINVP</sequence>
<name>A0A8N1S519_9HYME</name>
<dbReference type="GeneID" id="112552322"/>
<organism evidence="4 5">
    <name type="scientific">Pogonomyrmex barbatus</name>
    <name type="common">red harvester ant</name>
    <dbReference type="NCBI Taxonomy" id="144034"/>
    <lineage>
        <taxon>Eukaryota</taxon>
        <taxon>Metazoa</taxon>
        <taxon>Ecdysozoa</taxon>
        <taxon>Arthropoda</taxon>
        <taxon>Hexapoda</taxon>
        <taxon>Insecta</taxon>
        <taxon>Pterygota</taxon>
        <taxon>Neoptera</taxon>
        <taxon>Endopterygota</taxon>
        <taxon>Hymenoptera</taxon>
        <taxon>Apocrita</taxon>
        <taxon>Aculeata</taxon>
        <taxon>Formicoidea</taxon>
        <taxon>Formicidae</taxon>
        <taxon>Myrmicinae</taxon>
        <taxon>Pogonomyrmex</taxon>
    </lineage>
</organism>
<dbReference type="Pfam" id="PF13359">
    <property type="entry name" value="DDE_Tnp_4"/>
    <property type="match status" value="1"/>
</dbReference>
<dbReference type="InterPro" id="IPR027806">
    <property type="entry name" value="HARBI1_dom"/>
</dbReference>
<dbReference type="OrthoDB" id="7692402at2759"/>
<protein>
    <submittedName>
        <fullName evidence="5">Uncharacterized protein LOC112552322</fullName>
    </submittedName>
</protein>
<accession>A0A8N1S519</accession>
<dbReference type="RefSeq" id="XP_025073108.1">
    <property type="nucleotide sequence ID" value="XM_025217323.1"/>
</dbReference>
<evidence type="ECO:0000313" key="5">
    <source>
        <dbReference type="RefSeq" id="XP_025073108.1"/>
    </source>
</evidence>
<feature type="domain" description="DDE Tnp4" evidence="3">
    <location>
        <begin position="2"/>
        <end position="52"/>
    </location>
</feature>
<proteinExistence type="predicted"/>
<keyword evidence="4" id="KW-1185">Reference proteome</keyword>
<feature type="non-terminal residue" evidence="5">
    <location>
        <position position="1"/>
    </location>
</feature>
<comment type="cofactor">
    <cofactor evidence="1">
        <name>a divalent metal cation</name>
        <dbReference type="ChEBI" id="CHEBI:60240"/>
    </cofactor>
</comment>
<evidence type="ECO:0000256" key="2">
    <source>
        <dbReference type="ARBA" id="ARBA00022723"/>
    </source>
</evidence>
<gene>
    <name evidence="5" type="primary">LOC112552322</name>
</gene>
<keyword evidence="2" id="KW-0479">Metal-binding</keyword>
<evidence type="ECO:0000259" key="3">
    <source>
        <dbReference type="Pfam" id="PF13359"/>
    </source>
</evidence>
<dbReference type="Proteomes" id="UP000504615">
    <property type="component" value="Unplaced"/>
</dbReference>
<reference evidence="5" key="1">
    <citation type="submission" date="2025-08" db="UniProtKB">
        <authorList>
            <consortium name="RefSeq"/>
        </authorList>
    </citation>
    <scope>IDENTIFICATION</scope>
</reference>
<evidence type="ECO:0000313" key="4">
    <source>
        <dbReference type="Proteomes" id="UP000504615"/>
    </source>
</evidence>
<evidence type="ECO:0000256" key="1">
    <source>
        <dbReference type="ARBA" id="ARBA00001968"/>
    </source>
</evidence>
<dbReference type="GO" id="GO:0046872">
    <property type="term" value="F:metal ion binding"/>
    <property type="evidence" value="ECO:0007669"/>
    <property type="project" value="UniProtKB-KW"/>
</dbReference>